<gene>
    <name evidence="2" type="ORF">TSPI_10520</name>
</gene>
<proteinExistence type="predicted"/>
<dbReference type="InterPro" id="IPR003194">
    <property type="entry name" value="TFIIA_gsu"/>
</dbReference>
<reference evidence="2 3" key="1">
    <citation type="submission" date="2024-07" db="EMBL/GenBank/DDBJ databases">
        <title>Enhanced genomic and transcriptomic resources for Trichinella pseudospiralis and T. spiralis underpin the discovery of pronounced molecular differences between stages and species.</title>
        <authorList>
            <person name="Pasi K.K."/>
            <person name="La Rosa G."/>
            <person name="Gomez-Morales M.A."/>
            <person name="Tosini F."/>
            <person name="Sumanam S."/>
            <person name="Young N.D."/>
            <person name="Chang B.C."/>
            <person name="Robin G.B."/>
        </authorList>
    </citation>
    <scope>NUCLEOTIDE SEQUENCE [LARGE SCALE GENOMIC DNA]</scope>
    <source>
        <strain evidence="2">ISS534</strain>
    </source>
</reference>
<organism evidence="2 3">
    <name type="scientific">Trichinella spiralis</name>
    <name type="common">Trichina worm</name>
    <dbReference type="NCBI Taxonomy" id="6334"/>
    <lineage>
        <taxon>Eukaryota</taxon>
        <taxon>Metazoa</taxon>
        <taxon>Ecdysozoa</taxon>
        <taxon>Nematoda</taxon>
        <taxon>Enoplea</taxon>
        <taxon>Dorylaimia</taxon>
        <taxon>Trichinellida</taxon>
        <taxon>Trichinellidae</taxon>
        <taxon>Trichinella</taxon>
    </lineage>
</organism>
<dbReference type="InterPro" id="IPR015872">
    <property type="entry name" value="TFIIA_gsu_N"/>
</dbReference>
<evidence type="ECO:0000259" key="1">
    <source>
        <dbReference type="Pfam" id="PF02268"/>
    </source>
</evidence>
<dbReference type="CDD" id="cd10145">
    <property type="entry name" value="TFIIA_gamma_N"/>
    <property type="match status" value="1"/>
</dbReference>
<dbReference type="EMBL" id="JBEUSY010000251">
    <property type="protein sequence ID" value="KAL1241543.1"/>
    <property type="molecule type" value="Genomic_DNA"/>
</dbReference>
<dbReference type="InterPro" id="IPR009083">
    <property type="entry name" value="TFIIA_a-hlx"/>
</dbReference>
<dbReference type="SUPFAM" id="SSF47396">
    <property type="entry name" value="Transcription factor IIA (TFIIA), alpha-helical domain"/>
    <property type="match status" value="1"/>
</dbReference>
<keyword evidence="3" id="KW-1185">Reference proteome</keyword>
<evidence type="ECO:0000313" key="2">
    <source>
        <dbReference type="EMBL" id="KAL1241543.1"/>
    </source>
</evidence>
<dbReference type="Pfam" id="PF02268">
    <property type="entry name" value="TFIIA_gamma_N"/>
    <property type="match status" value="1"/>
</dbReference>
<dbReference type="Gene3D" id="1.10.287.190">
    <property type="entry name" value="Transcription factor IIA gamma subunit, alpha-helical domain"/>
    <property type="match status" value="1"/>
</dbReference>
<dbReference type="PANTHER" id="PTHR10966">
    <property type="entry name" value="TRANSCRIPTION INITIATION FACTOR IIA SUBUNIT 2"/>
    <property type="match status" value="1"/>
</dbReference>
<sequence>MQIVSEFNKITVRCVTVCLDRYFRQKSTYFSESNIMAYQLYRNTTLGSTLQETLDEFIQSGQITQQLAFKVRSKIQFRAGKLCTYRFCDNKR</sequence>
<protein>
    <submittedName>
        <fullName evidence="2">Transcription initiation factor IIA subunit</fullName>
    </submittedName>
</protein>
<evidence type="ECO:0000313" key="3">
    <source>
        <dbReference type="Proteomes" id="UP001558632"/>
    </source>
</evidence>
<accession>A0ABR3KMD6</accession>
<name>A0ABR3KMD6_TRISP</name>
<dbReference type="Proteomes" id="UP001558632">
    <property type="component" value="Unassembled WGS sequence"/>
</dbReference>
<comment type="caution">
    <text evidence="2">The sequence shown here is derived from an EMBL/GenBank/DDBJ whole genome shotgun (WGS) entry which is preliminary data.</text>
</comment>
<feature type="domain" description="Transcription initiation factor IIA gamma subunit N-terminal" evidence="1">
    <location>
        <begin position="38"/>
        <end position="71"/>
    </location>
</feature>